<evidence type="ECO:0000313" key="4">
    <source>
        <dbReference type="Proteomes" id="UP000410492"/>
    </source>
</evidence>
<dbReference type="Proteomes" id="UP000410492">
    <property type="component" value="Unassembled WGS sequence"/>
</dbReference>
<dbReference type="EMBL" id="CAACVG010013591">
    <property type="protein sequence ID" value="VEN62124.1"/>
    <property type="molecule type" value="Genomic_DNA"/>
</dbReference>
<feature type="region of interest" description="Disordered" evidence="1">
    <location>
        <begin position="104"/>
        <end position="171"/>
    </location>
</feature>
<feature type="compositionally biased region" description="Basic and acidic residues" evidence="1">
    <location>
        <begin position="106"/>
        <end position="115"/>
    </location>
</feature>
<sequence length="431" mass="48697">MDGFLVIVLLILLAVFISIIVFNYIAQRCYPKSSTSDEEIGQDVSLVDRKTSAWRLENFGSWHTLSGSCYAEYPPDIDIVRENSVTQEDDVRRISVSSRGSRKRSFSREISRDTVDTTLPGYNESKPSTSMKDKCTLEGIAEDTDEITEDKTGRTDLKQGSTVNNSKERRKGGVTQSVYELEYCDPVSVGALININKVEARTKDLQEQVDNFAFTNRGIEYYKLVEKILRLKIDLYAVDCTQMEVKSRRNSVIRKIDEYQIILNSKSDEVFPRSCSMARKRTRKALLALRGSAATPPQANRSTSQMDEKKQGTGEKGFKTLELRLIGPTLIACGLVCCLIRVLLCAIPSSKCCQKKNQATRLKKDICPHSSSRYPLTSNYHEHRDPDFVKMERTSLLNKSKKKVSIVPPNHSLPSTSTTEHKDFQEATKVF</sequence>
<keyword evidence="2" id="KW-0812">Transmembrane</keyword>
<dbReference type="GO" id="GO:0051087">
    <property type="term" value="F:protein-folding chaperone binding"/>
    <property type="evidence" value="ECO:0007669"/>
    <property type="project" value="InterPro"/>
</dbReference>
<evidence type="ECO:0008006" key="5">
    <source>
        <dbReference type="Google" id="ProtNLM"/>
    </source>
</evidence>
<feature type="compositionally biased region" description="Basic and acidic residues" evidence="1">
    <location>
        <begin position="419"/>
        <end position="431"/>
    </location>
</feature>
<feature type="region of interest" description="Disordered" evidence="1">
    <location>
        <begin position="405"/>
        <end position="431"/>
    </location>
</feature>
<evidence type="ECO:0000313" key="3">
    <source>
        <dbReference type="EMBL" id="VEN62124.1"/>
    </source>
</evidence>
<keyword evidence="2" id="KW-0472">Membrane</keyword>
<name>A0A653DPG6_CALMS</name>
<protein>
    <recommendedName>
        <fullName evidence="5">BAG domain-containing protein</fullName>
    </recommendedName>
</protein>
<feature type="region of interest" description="Disordered" evidence="1">
    <location>
        <begin position="291"/>
        <end position="313"/>
    </location>
</feature>
<keyword evidence="4" id="KW-1185">Reference proteome</keyword>
<dbReference type="OrthoDB" id="6728548at2759"/>
<dbReference type="AlphaFoldDB" id="A0A653DPG6"/>
<evidence type="ECO:0000256" key="1">
    <source>
        <dbReference type="SAM" id="MobiDB-lite"/>
    </source>
</evidence>
<feature type="transmembrane region" description="Helical" evidence="2">
    <location>
        <begin position="6"/>
        <end position="26"/>
    </location>
</feature>
<proteinExistence type="predicted"/>
<evidence type="ECO:0000256" key="2">
    <source>
        <dbReference type="SAM" id="Phobius"/>
    </source>
</evidence>
<dbReference type="InterPro" id="IPR036533">
    <property type="entry name" value="BAG_dom_sf"/>
</dbReference>
<keyword evidence="2" id="KW-1133">Transmembrane helix</keyword>
<gene>
    <name evidence="3" type="ORF">CALMAC_LOCUS19319</name>
</gene>
<accession>A0A653DPG6</accession>
<feature type="compositionally biased region" description="Polar residues" evidence="1">
    <location>
        <begin position="295"/>
        <end position="305"/>
    </location>
</feature>
<reference evidence="3 4" key="1">
    <citation type="submission" date="2019-01" db="EMBL/GenBank/DDBJ databases">
        <authorList>
            <person name="Sayadi A."/>
        </authorList>
    </citation>
    <scope>NUCLEOTIDE SEQUENCE [LARGE SCALE GENOMIC DNA]</scope>
</reference>
<organism evidence="3 4">
    <name type="scientific">Callosobruchus maculatus</name>
    <name type="common">Southern cowpea weevil</name>
    <name type="synonym">Pulse bruchid</name>
    <dbReference type="NCBI Taxonomy" id="64391"/>
    <lineage>
        <taxon>Eukaryota</taxon>
        <taxon>Metazoa</taxon>
        <taxon>Ecdysozoa</taxon>
        <taxon>Arthropoda</taxon>
        <taxon>Hexapoda</taxon>
        <taxon>Insecta</taxon>
        <taxon>Pterygota</taxon>
        <taxon>Neoptera</taxon>
        <taxon>Endopterygota</taxon>
        <taxon>Coleoptera</taxon>
        <taxon>Polyphaga</taxon>
        <taxon>Cucujiformia</taxon>
        <taxon>Chrysomeloidea</taxon>
        <taxon>Chrysomelidae</taxon>
        <taxon>Bruchinae</taxon>
        <taxon>Bruchini</taxon>
        <taxon>Callosobruchus</taxon>
    </lineage>
</organism>
<dbReference type="Gene3D" id="1.20.58.120">
    <property type="entry name" value="BAG domain"/>
    <property type="match status" value="1"/>
</dbReference>